<dbReference type="Proteomes" id="UP000094067">
    <property type="component" value="Unassembled WGS sequence"/>
</dbReference>
<dbReference type="PATRIC" id="fig|1432052.4.peg.4537"/>
<dbReference type="SUPFAM" id="SSF48452">
    <property type="entry name" value="TPR-like"/>
    <property type="match status" value="1"/>
</dbReference>
<dbReference type="EMBL" id="MCGH01000003">
    <property type="protein sequence ID" value="ODM03304.1"/>
    <property type="molecule type" value="Genomic_DNA"/>
</dbReference>
<evidence type="ECO:0000313" key="1">
    <source>
        <dbReference type="EMBL" id="ODM03304.1"/>
    </source>
</evidence>
<evidence type="ECO:0000313" key="2">
    <source>
        <dbReference type="Proteomes" id="UP000094067"/>
    </source>
</evidence>
<reference evidence="1 2" key="1">
    <citation type="submission" date="2016-07" db="EMBL/GenBank/DDBJ databases">
        <title>Characterization of isolates of Eisenbergiella tayi derived from blood cultures, using whole genome sequencing.</title>
        <authorList>
            <person name="Burdz T."/>
            <person name="Wiebe D."/>
            <person name="Huynh C."/>
            <person name="Bernard K."/>
        </authorList>
    </citation>
    <scope>NUCLEOTIDE SEQUENCE [LARGE SCALE GENOMIC DNA]</scope>
    <source>
        <strain evidence="1 2">NML 110608</strain>
    </source>
</reference>
<protein>
    <recommendedName>
        <fullName evidence="3">Tetratricopeptide repeat protein</fullName>
    </recommendedName>
</protein>
<dbReference type="RefSeq" id="WP_069153815.1">
    <property type="nucleotide sequence ID" value="NZ_MCGH01000003.1"/>
</dbReference>
<sequence length="277" mass="32311">MSRVHLCLGRTASAPYSFDKARVRVYSVEELCYFLKENAYLLDETIFTRGLSDWLYKECGLPDLGQKLNMLQKNKEKPEAFVTAIFEYTGYFRQEEIQETERLVRVSADVSLVEKQKARADYFLESRRYVLAMQEYRNLLQDGDALAPDFSGKIYHNLGTAQAKLFLFEKAAASFEQAYRLTGDPESLFQYLAAMRLHLKEPEYLNFLTEHAEYYEASLELEKRVVTRKGAWVDSRNQSMVAEIKGAFFSGEEEACRELMRQEIGKLEEEYRDYVVQ</sequence>
<organism evidence="1 2">
    <name type="scientific">Eisenbergiella tayi</name>
    <dbReference type="NCBI Taxonomy" id="1432052"/>
    <lineage>
        <taxon>Bacteria</taxon>
        <taxon>Bacillati</taxon>
        <taxon>Bacillota</taxon>
        <taxon>Clostridia</taxon>
        <taxon>Lachnospirales</taxon>
        <taxon>Lachnospiraceae</taxon>
        <taxon>Eisenbergiella</taxon>
    </lineage>
</organism>
<proteinExistence type="predicted"/>
<dbReference type="AlphaFoldDB" id="A0A1E3A3H3"/>
<evidence type="ECO:0008006" key="3">
    <source>
        <dbReference type="Google" id="ProtNLM"/>
    </source>
</evidence>
<comment type="caution">
    <text evidence="1">The sequence shown here is derived from an EMBL/GenBank/DDBJ whole genome shotgun (WGS) entry which is preliminary data.</text>
</comment>
<dbReference type="Gene3D" id="1.25.40.10">
    <property type="entry name" value="Tetratricopeptide repeat domain"/>
    <property type="match status" value="1"/>
</dbReference>
<dbReference type="InterPro" id="IPR011990">
    <property type="entry name" value="TPR-like_helical_dom_sf"/>
</dbReference>
<accession>A0A1E3A3H3</accession>
<name>A0A1E3A3H3_9FIRM</name>
<gene>
    <name evidence="1" type="ORF">BEI61_04099</name>
</gene>